<dbReference type="InterPro" id="IPR027417">
    <property type="entry name" value="P-loop_NTPase"/>
</dbReference>
<dbReference type="GO" id="GO:0006298">
    <property type="term" value="P:mismatch repair"/>
    <property type="evidence" value="ECO:0007669"/>
    <property type="project" value="UniProtKB-UniRule"/>
</dbReference>
<keyword evidence="3 9" id="KW-0547">Nucleotide-binding</keyword>
<dbReference type="SUPFAM" id="SSF48334">
    <property type="entry name" value="DNA repair protein MutS, domain III"/>
    <property type="match status" value="1"/>
</dbReference>
<dbReference type="PROSITE" id="PS00486">
    <property type="entry name" value="DNA_MISMATCH_REPAIR_2"/>
    <property type="match status" value="1"/>
</dbReference>
<comment type="function">
    <text evidence="8 9">This protein is involved in the repair of mismatches in DNA. It is possible that it carries out the mismatch recognition step. This protein has a weak ATPase activity.</text>
</comment>
<dbReference type="CDD" id="cd03284">
    <property type="entry name" value="ABC_MutS1"/>
    <property type="match status" value="1"/>
</dbReference>
<dbReference type="FunFam" id="3.40.50.300:FF:000870">
    <property type="entry name" value="MutS protein homolog 4"/>
    <property type="match status" value="1"/>
</dbReference>
<dbReference type="SMART" id="SM00534">
    <property type="entry name" value="MUTSac"/>
    <property type="match status" value="1"/>
</dbReference>
<dbReference type="InterPro" id="IPR007696">
    <property type="entry name" value="DNA_mismatch_repair_MutS_core"/>
</dbReference>
<dbReference type="Pfam" id="PF05192">
    <property type="entry name" value="MutS_III"/>
    <property type="match status" value="1"/>
</dbReference>
<dbReference type="AlphaFoldDB" id="A0A9D1L7G9"/>
<keyword evidence="4 9" id="KW-0227">DNA damage</keyword>
<name>A0A9D1L7G9_9FIRM</name>
<dbReference type="InterPro" id="IPR007695">
    <property type="entry name" value="DNA_mismatch_repair_MutS-lik_N"/>
</dbReference>
<dbReference type="Gene3D" id="3.40.50.300">
    <property type="entry name" value="P-loop containing nucleotide triphosphate hydrolases"/>
    <property type="match status" value="1"/>
</dbReference>
<dbReference type="SUPFAM" id="SSF53150">
    <property type="entry name" value="DNA repair protein MutS, domain II"/>
    <property type="match status" value="1"/>
</dbReference>
<dbReference type="InterPro" id="IPR036187">
    <property type="entry name" value="DNA_mismatch_repair_MutS_sf"/>
</dbReference>
<dbReference type="Gene3D" id="3.30.420.110">
    <property type="entry name" value="MutS, connector domain"/>
    <property type="match status" value="1"/>
</dbReference>
<proteinExistence type="inferred from homology"/>
<evidence type="ECO:0000256" key="8">
    <source>
        <dbReference type="ARBA" id="ARBA00024647"/>
    </source>
</evidence>
<keyword evidence="6 9" id="KW-0238">DNA-binding</keyword>
<evidence type="ECO:0000256" key="7">
    <source>
        <dbReference type="ARBA" id="ARBA00023204"/>
    </source>
</evidence>
<dbReference type="FunFam" id="3.40.1170.10:FF:000001">
    <property type="entry name" value="DNA mismatch repair protein MutS"/>
    <property type="match status" value="1"/>
</dbReference>
<dbReference type="InterPro" id="IPR007861">
    <property type="entry name" value="DNA_mismatch_repair_MutS_clamp"/>
</dbReference>
<dbReference type="NCBIfam" id="TIGR01070">
    <property type="entry name" value="mutS1"/>
    <property type="match status" value="1"/>
</dbReference>
<dbReference type="InterPro" id="IPR045076">
    <property type="entry name" value="MutS"/>
</dbReference>
<evidence type="ECO:0000256" key="4">
    <source>
        <dbReference type="ARBA" id="ARBA00022763"/>
    </source>
</evidence>
<evidence type="ECO:0000256" key="3">
    <source>
        <dbReference type="ARBA" id="ARBA00022741"/>
    </source>
</evidence>
<comment type="similarity">
    <text evidence="1 9 10">Belongs to the DNA mismatch repair MutS family.</text>
</comment>
<dbReference type="Pfam" id="PF05188">
    <property type="entry name" value="MutS_II"/>
    <property type="match status" value="1"/>
</dbReference>
<dbReference type="InterPro" id="IPR017261">
    <property type="entry name" value="DNA_mismatch_repair_MutS/MSH"/>
</dbReference>
<sequence>MKLSPMMEQYLKIKENYKDCILFFRLGDFYEMFFDDAKLGARELELTLTGKNCGLEERAPMCGVPFHSAESYIAKLVDKGYKVAICEQTEDPASAKGIVNREVIQIVTPGTVTAQSMLAETENNYLAAIYTEREAEGFSIAYCDISTGELTAAEYKDDRDIYDSLINELVRINAREIIISQSFADNFPLDDIRQITGAYINVVTDEFFARKGAMEALRAQFNCLSVTALGIEESGLQVPALGALLGYLLETQKHSLKQITRLRTFENGSRMALDKATLRNLELTETLYEKKTDGSLLGVLDKTHTAMGSRKMKQWIREPLNDPALINDRLDGVEELYSQIIIRNNIKEALKGIYDFERLSGRIASGNANGKDMIALRNSIRLLPDIKDALGYARSHILKNIDSDIDPLTEVCDRINDAIVEEPPFSIKEGGLIRTGFSKELDELKDSIKDGKAWISGLEAAERERTGIRNLKVGYNRVFGYYLEVTRSFYDQIPDNYIRKQTLANAERFITPELKDMENLVLNAEAKINQKEYEIFTSLREYIQGFIGRIQETSDAVARLDVLCSFAYVSEKNGYVRPDIDDSMEISIVKGRHPVIEQTIDNGLFISNDTYLDDRDASLLLITGPNMAGKSTYMRQTALLVLMAQAGCFIPCERAKIGVVDRIFTRIGASDNLAQGQSTFYVEMSELSYILNSAGPRSLIILDEIGRGTSTYDGLSIAWAVCEYLCNKNTHIRTLFATHYHELTVLEEQIRGLKNLNVDVAEEYGNIIFLHKIVEGSASRSYGIHVAKLAGIPESLLARAREKLADLEKGQLTAPSQNHADKAADDDQGTQISLFSGGEYDPIREKIRSIDIMEITPSQAIRILEELKGTIDDQDIR</sequence>
<dbReference type="SUPFAM" id="SSF55271">
    <property type="entry name" value="DNA repair protein MutS, domain I"/>
    <property type="match status" value="1"/>
</dbReference>
<dbReference type="GO" id="GO:0140664">
    <property type="term" value="F:ATP-dependent DNA damage sensor activity"/>
    <property type="evidence" value="ECO:0007669"/>
    <property type="project" value="InterPro"/>
</dbReference>
<organism evidence="13 14">
    <name type="scientific">Candidatus Fimisoma avicola</name>
    <dbReference type="NCBI Taxonomy" id="2840826"/>
    <lineage>
        <taxon>Bacteria</taxon>
        <taxon>Bacillati</taxon>
        <taxon>Bacillota</taxon>
        <taxon>Clostridia</taxon>
        <taxon>Eubacteriales</taxon>
        <taxon>Candidatus Fimisoma</taxon>
    </lineage>
</organism>
<dbReference type="GO" id="GO:0005524">
    <property type="term" value="F:ATP binding"/>
    <property type="evidence" value="ECO:0007669"/>
    <property type="project" value="UniProtKB-UniRule"/>
</dbReference>
<accession>A0A9D1L7G9</accession>
<dbReference type="SMART" id="SM00533">
    <property type="entry name" value="MUTSd"/>
    <property type="match status" value="1"/>
</dbReference>
<dbReference type="HAMAP" id="MF_00096">
    <property type="entry name" value="MutS"/>
    <property type="match status" value="1"/>
</dbReference>
<dbReference type="Pfam" id="PF01624">
    <property type="entry name" value="MutS_I"/>
    <property type="match status" value="1"/>
</dbReference>
<evidence type="ECO:0000256" key="6">
    <source>
        <dbReference type="ARBA" id="ARBA00023125"/>
    </source>
</evidence>
<dbReference type="GO" id="GO:0003684">
    <property type="term" value="F:damaged DNA binding"/>
    <property type="evidence" value="ECO:0007669"/>
    <property type="project" value="UniProtKB-UniRule"/>
</dbReference>
<comment type="caution">
    <text evidence="13">The sequence shown here is derived from an EMBL/GenBank/DDBJ whole genome shotgun (WGS) entry which is preliminary data.</text>
</comment>
<dbReference type="InterPro" id="IPR016151">
    <property type="entry name" value="DNA_mismatch_repair_MutS_N"/>
</dbReference>
<reference evidence="13" key="2">
    <citation type="journal article" date="2021" name="PeerJ">
        <title>Extensive microbial diversity within the chicken gut microbiome revealed by metagenomics and culture.</title>
        <authorList>
            <person name="Gilroy R."/>
            <person name="Ravi A."/>
            <person name="Getino M."/>
            <person name="Pursley I."/>
            <person name="Horton D.L."/>
            <person name="Alikhan N.F."/>
            <person name="Baker D."/>
            <person name="Gharbi K."/>
            <person name="Hall N."/>
            <person name="Watson M."/>
            <person name="Adriaenssens E.M."/>
            <person name="Foster-Nyarko E."/>
            <person name="Jarju S."/>
            <person name="Secka A."/>
            <person name="Antonio M."/>
            <person name="Oren A."/>
            <person name="Chaudhuri R.R."/>
            <person name="La Ragione R."/>
            <person name="Hildebrand F."/>
            <person name="Pallen M.J."/>
        </authorList>
    </citation>
    <scope>NUCLEOTIDE SEQUENCE</scope>
    <source>
        <strain evidence="13">11300</strain>
    </source>
</reference>
<dbReference type="PANTHER" id="PTHR11361:SF34">
    <property type="entry name" value="DNA MISMATCH REPAIR PROTEIN MSH1, MITOCHONDRIAL"/>
    <property type="match status" value="1"/>
</dbReference>
<evidence type="ECO:0000313" key="14">
    <source>
        <dbReference type="Proteomes" id="UP000824091"/>
    </source>
</evidence>
<reference evidence="13" key="1">
    <citation type="submission" date="2020-10" db="EMBL/GenBank/DDBJ databases">
        <authorList>
            <person name="Gilroy R."/>
        </authorList>
    </citation>
    <scope>NUCLEOTIDE SEQUENCE</scope>
    <source>
        <strain evidence="13">11300</strain>
    </source>
</reference>
<evidence type="ECO:0000256" key="5">
    <source>
        <dbReference type="ARBA" id="ARBA00022840"/>
    </source>
</evidence>
<dbReference type="SUPFAM" id="SSF52540">
    <property type="entry name" value="P-loop containing nucleoside triphosphate hydrolases"/>
    <property type="match status" value="1"/>
</dbReference>
<dbReference type="EMBL" id="DVMO01000004">
    <property type="protein sequence ID" value="HIU26781.1"/>
    <property type="molecule type" value="Genomic_DNA"/>
</dbReference>
<dbReference type="InterPro" id="IPR036678">
    <property type="entry name" value="MutS_con_dom_sf"/>
</dbReference>
<feature type="region of interest" description="Disordered" evidence="11">
    <location>
        <begin position="811"/>
        <end position="836"/>
    </location>
</feature>
<keyword evidence="7 9" id="KW-0234">DNA repair</keyword>
<dbReference type="InterPro" id="IPR000432">
    <property type="entry name" value="DNA_mismatch_repair_MutS_C"/>
</dbReference>
<dbReference type="Pfam" id="PF00488">
    <property type="entry name" value="MutS_V"/>
    <property type="match status" value="1"/>
</dbReference>
<evidence type="ECO:0000256" key="9">
    <source>
        <dbReference type="HAMAP-Rule" id="MF_00096"/>
    </source>
</evidence>
<keyword evidence="5 9" id="KW-0067">ATP-binding</keyword>
<evidence type="ECO:0000256" key="11">
    <source>
        <dbReference type="SAM" id="MobiDB-lite"/>
    </source>
</evidence>
<dbReference type="InterPro" id="IPR005748">
    <property type="entry name" value="DNA_mismatch_repair_MutS"/>
</dbReference>
<dbReference type="Gene3D" id="1.10.1420.10">
    <property type="match status" value="2"/>
</dbReference>
<dbReference type="PIRSF" id="PIRSF037677">
    <property type="entry name" value="DNA_mis_repair_Msh6"/>
    <property type="match status" value="1"/>
</dbReference>
<dbReference type="GO" id="GO:0005829">
    <property type="term" value="C:cytosol"/>
    <property type="evidence" value="ECO:0007669"/>
    <property type="project" value="TreeGrafter"/>
</dbReference>
<feature type="binding site" evidence="9">
    <location>
        <begin position="624"/>
        <end position="631"/>
    </location>
    <ligand>
        <name>ATP</name>
        <dbReference type="ChEBI" id="CHEBI:30616"/>
    </ligand>
</feature>
<dbReference type="FunFam" id="1.10.1420.10:FF:000001">
    <property type="entry name" value="DNA mismatch repair protein MutS"/>
    <property type="match status" value="1"/>
</dbReference>
<dbReference type="GO" id="GO:0030983">
    <property type="term" value="F:mismatched DNA binding"/>
    <property type="evidence" value="ECO:0007669"/>
    <property type="project" value="InterPro"/>
</dbReference>
<evidence type="ECO:0000256" key="1">
    <source>
        <dbReference type="ARBA" id="ARBA00006271"/>
    </source>
</evidence>
<dbReference type="PANTHER" id="PTHR11361">
    <property type="entry name" value="DNA MISMATCH REPAIR PROTEIN MUTS FAMILY MEMBER"/>
    <property type="match status" value="1"/>
</dbReference>
<dbReference type="NCBIfam" id="NF003810">
    <property type="entry name" value="PRK05399.1"/>
    <property type="match status" value="1"/>
</dbReference>
<evidence type="ECO:0000256" key="2">
    <source>
        <dbReference type="ARBA" id="ARBA00021982"/>
    </source>
</evidence>
<protein>
    <recommendedName>
        <fullName evidence="2 9">DNA mismatch repair protein MutS</fullName>
    </recommendedName>
</protein>
<dbReference type="Gene3D" id="3.40.1170.10">
    <property type="entry name" value="DNA repair protein MutS, domain I"/>
    <property type="match status" value="1"/>
</dbReference>
<feature type="domain" description="DNA mismatch repair proteins mutS family" evidence="12">
    <location>
        <begin position="698"/>
        <end position="714"/>
    </location>
</feature>
<dbReference type="Pfam" id="PF05190">
    <property type="entry name" value="MutS_IV"/>
    <property type="match status" value="1"/>
</dbReference>
<dbReference type="InterPro" id="IPR007860">
    <property type="entry name" value="DNA_mmatch_repair_MutS_con_dom"/>
</dbReference>
<evidence type="ECO:0000256" key="10">
    <source>
        <dbReference type="RuleBase" id="RU003756"/>
    </source>
</evidence>
<evidence type="ECO:0000259" key="12">
    <source>
        <dbReference type="PROSITE" id="PS00486"/>
    </source>
</evidence>
<dbReference type="Proteomes" id="UP000824091">
    <property type="component" value="Unassembled WGS sequence"/>
</dbReference>
<gene>
    <name evidence="9 13" type="primary">mutS</name>
    <name evidence="13" type="ORF">IAD16_00180</name>
</gene>
<evidence type="ECO:0000313" key="13">
    <source>
        <dbReference type="EMBL" id="HIU26781.1"/>
    </source>
</evidence>